<gene>
    <name evidence="2" type="ORF">EJO50_02290</name>
</gene>
<dbReference type="InterPro" id="IPR035437">
    <property type="entry name" value="SNase_OB-fold_sf"/>
</dbReference>
<dbReference type="Pfam" id="PF00565">
    <property type="entry name" value="SNase"/>
    <property type="match status" value="1"/>
</dbReference>
<dbReference type="PANTHER" id="PTHR12302:SF26">
    <property type="entry name" value="BLR1266 PROTEIN"/>
    <property type="match status" value="1"/>
</dbReference>
<accession>A0A3S8ZPM3</accession>
<proteinExistence type="predicted"/>
<dbReference type="PANTHER" id="PTHR12302">
    <property type="entry name" value="EBNA2 BINDING PROTEIN P100"/>
    <property type="match status" value="1"/>
</dbReference>
<protein>
    <submittedName>
        <fullName evidence="2">Nuclease</fullName>
    </submittedName>
</protein>
<dbReference type="Proteomes" id="UP000282438">
    <property type="component" value="Chromosome"/>
</dbReference>
<dbReference type="AlphaFoldDB" id="A0A3S8ZPM3"/>
<dbReference type="EMBL" id="CP034433">
    <property type="protein sequence ID" value="AZN35416.1"/>
    <property type="molecule type" value="Genomic_DNA"/>
</dbReference>
<evidence type="ECO:0000313" key="3">
    <source>
        <dbReference type="Proteomes" id="UP000282438"/>
    </source>
</evidence>
<dbReference type="SMART" id="SM00318">
    <property type="entry name" value="SNc"/>
    <property type="match status" value="1"/>
</dbReference>
<dbReference type="Gene3D" id="2.40.50.90">
    <property type="match status" value="1"/>
</dbReference>
<name>A0A3S8ZPM3_9NEIS</name>
<dbReference type="SUPFAM" id="SSF50199">
    <property type="entry name" value="Staphylococcal nuclease"/>
    <property type="match status" value="1"/>
</dbReference>
<evidence type="ECO:0000259" key="1">
    <source>
        <dbReference type="PROSITE" id="PS50830"/>
    </source>
</evidence>
<dbReference type="RefSeq" id="WP_125971388.1">
    <property type="nucleotide sequence ID" value="NZ_CP034433.1"/>
</dbReference>
<feature type="domain" description="TNase-like" evidence="1">
    <location>
        <begin position="22"/>
        <end position="150"/>
    </location>
</feature>
<sequence length="166" mass="19379">MFRLCLLFFLLTACRADEPSQPFINGVVIKVKDGDSLVIRDDQNQERQLRLAFIDAPEYSQPFGSEARRNLDRWVSQKHVQAQVVDTDRYQRRVVVLQLGNTDINGEQIKAGFAWHYQHFAKGKQSSADFERYQSLEQQARQGRLGLWQEARPVPPWDYRRANRGN</sequence>
<reference evidence="2 3" key="1">
    <citation type="submission" date="2018-12" db="EMBL/GenBank/DDBJ databases">
        <title>Complete genome sequence of Iodobacter sp. H11R3.</title>
        <authorList>
            <person name="Bae J.-W."/>
        </authorList>
    </citation>
    <scope>NUCLEOTIDE SEQUENCE [LARGE SCALE GENOMIC DNA]</scope>
    <source>
        <strain evidence="2 3">H11R3</strain>
    </source>
</reference>
<dbReference type="InterPro" id="IPR016071">
    <property type="entry name" value="Staphylococal_nuclease_OB-fold"/>
</dbReference>
<dbReference type="OrthoDB" id="9805504at2"/>
<evidence type="ECO:0000313" key="2">
    <source>
        <dbReference type="EMBL" id="AZN35416.1"/>
    </source>
</evidence>
<dbReference type="KEGG" id="iod:EJO50_02290"/>
<dbReference type="PROSITE" id="PS50830">
    <property type="entry name" value="TNASE_3"/>
    <property type="match status" value="1"/>
</dbReference>
<keyword evidence="3" id="KW-1185">Reference proteome</keyword>
<organism evidence="2 3">
    <name type="scientific">Iodobacter ciconiae</name>
    <dbReference type="NCBI Taxonomy" id="2496266"/>
    <lineage>
        <taxon>Bacteria</taxon>
        <taxon>Pseudomonadati</taxon>
        <taxon>Pseudomonadota</taxon>
        <taxon>Betaproteobacteria</taxon>
        <taxon>Neisseriales</taxon>
        <taxon>Chitinibacteraceae</taxon>
        <taxon>Iodobacter</taxon>
    </lineage>
</organism>